<organism evidence="1 2">
    <name type="scientific">Kribbella amoyensis</name>
    <dbReference type="NCBI Taxonomy" id="996641"/>
    <lineage>
        <taxon>Bacteria</taxon>
        <taxon>Bacillati</taxon>
        <taxon>Actinomycetota</taxon>
        <taxon>Actinomycetes</taxon>
        <taxon>Propionibacteriales</taxon>
        <taxon>Kribbellaceae</taxon>
        <taxon>Kribbella</taxon>
    </lineage>
</organism>
<reference evidence="1 2" key="1">
    <citation type="submission" date="2019-06" db="EMBL/GenBank/DDBJ databases">
        <title>Sequencing the genomes of 1000 actinobacteria strains.</title>
        <authorList>
            <person name="Klenk H.-P."/>
        </authorList>
    </citation>
    <scope>NUCLEOTIDE SEQUENCE [LARGE SCALE GENOMIC DNA]</scope>
    <source>
        <strain evidence="1 2">DSM 24683</strain>
    </source>
</reference>
<gene>
    <name evidence="1" type="ORF">FB561_3652</name>
</gene>
<dbReference type="RefSeq" id="WP_145808168.1">
    <property type="nucleotide sequence ID" value="NZ_VIVK01000001.1"/>
</dbReference>
<proteinExistence type="predicted"/>
<comment type="caution">
    <text evidence="1">The sequence shown here is derived from an EMBL/GenBank/DDBJ whole genome shotgun (WGS) entry which is preliminary data.</text>
</comment>
<name>A0A561BUH2_9ACTN</name>
<accession>A0A561BUH2</accession>
<dbReference type="EMBL" id="VIVK01000001">
    <property type="protein sequence ID" value="TWD82519.1"/>
    <property type="molecule type" value="Genomic_DNA"/>
</dbReference>
<keyword evidence="2" id="KW-1185">Reference proteome</keyword>
<dbReference type="OrthoDB" id="3711227at2"/>
<sequence length="191" mass="20589">MEMNPRPGTQLTGTHPLPCGRTVEAVWDELESAQHDPHPDPHLADCPHCQTAKAGLEELAVATALLIDEPVDVPTGMLDRVMTAVRADLNLGKTLPLSAHVELSVPALAAVLRYAVDAVPGIRARQCRVELSADRADAIDVRMTVALKFGTGQVLALDEARTRVAAVVRAQVGLALDRLDFEVVDVWTEPR</sequence>
<evidence type="ECO:0000313" key="2">
    <source>
        <dbReference type="Proteomes" id="UP000318380"/>
    </source>
</evidence>
<protein>
    <submittedName>
        <fullName evidence="1">Uncharacterized protein</fullName>
    </submittedName>
</protein>
<dbReference type="Proteomes" id="UP000318380">
    <property type="component" value="Unassembled WGS sequence"/>
</dbReference>
<dbReference type="AlphaFoldDB" id="A0A561BUH2"/>
<evidence type="ECO:0000313" key="1">
    <source>
        <dbReference type="EMBL" id="TWD82519.1"/>
    </source>
</evidence>